<dbReference type="SUPFAM" id="SSF52540">
    <property type="entry name" value="P-loop containing nucleoside triphosphate hydrolases"/>
    <property type="match status" value="1"/>
</dbReference>
<reference evidence="9 10" key="1">
    <citation type="submission" date="2018-09" db="EMBL/GenBank/DDBJ databases">
        <title>Phylogeny of the Shewanellaceae, and recommendation for two new genera, Pseudoshewanella and Parashewanella.</title>
        <authorList>
            <person name="Wang G."/>
        </authorList>
    </citation>
    <scope>NUCLEOTIDE SEQUENCE [LARGE SCALE GENOMIC DNA]</scope>
    <source>
        <strain evidence="9 10">KCTC 22492</strain>
    </source>
</reference>
<comment type="caution">
    <text evidence="9">The sequence shown here is derived from an EMBL/GenBank/DDBJ whole genome shotgun (WGS) entry which is preliminary data.</text>
</comment>
<feature type="transmembrane region" description="Helical" evidence="7">
    <location>
        <begin position="61"/>
        <end position="84"/>
    </location>
</feature>
<sequence>MEQSTGDTKSLWKLLSPHKPKTRSFIYLAILTLITTGLELILPLYSSHLVDSISAEGIDKLLIVGLVVIVLISALLEAVLSWFGGRVGHKINFKLRFSLIGRLLHGHTENLEKEHSAELSAHVINDSNIVKSVLAGDLIGLFSGLISLISVVTIMFLLDWRLTLVLLSCVLIGFILITPISLLMNNIGAKSQAAEANLLKNCTEWVRNTKLLKSHNASNHFHQKSHALLNECFVQEMRETKVMSFIGPIANLVLMISMIAILAFSAYWLEQGTMTLGTVTAFLLYLFGLTFPLMSMAMFFSNLNKASGVSRRLTEIANIPKECTQGSGFQLEQIESFSFQNLNFKPNDKQILNNINYCFSGKGLWFVIGESGSGKSTLLNQLLGFYPETHQEILINNKTLDQYNLASIRQAVAWVDQEPKLLNASIRDNLTLGLPEFIDDKVLFLQLKAVGLHDWLERISHDLSLMVSEQVNQFSGGEKQRFAIARAMIRKTQVLLLDEPTSALDDTNTI</sequence>
<dbReference type="Proteomes" id="UP000273022">
    <property type="component" value="Unassembled WGS sequence"/>
</dbReference>
<evidence type="ECO:0000256" key="2">
    <source>
        <dbReference type="ARBA" id="ARBA00022692"/>
    </source>
</evidence>
<feature type="transmembrane region" description="Helical" evidence="7">
    <location>
        <begin position="25"/>
        <end position="46"/>
    </location>
</feature>
<evidence type="ECO:0000256" key="7">
    <source>
        <dbReference type="SAM" id="Phobius"/>
    </source>
</evidence>
<dbReference type="InterPro" id="IPR003439">
    <property type="entry name" value="ABC_transporter-like_ATP-bd"/>
</dbReference>
<feature type="transmembrane region" description="Helical" evidence="7">
    <location>
        <begin position="138"/>
        <end position="158"/>
    </location>
</feature>
<protein>
    <submittedName>
        <fullName evidence="9">ABC transporter ATP-binding protein</fullName>
    </submittedName>
</protein>
<dbReference type="GO" id="GO:0015421">
    <property type="term" value="F:ABC-type oligopeptide transporter activity"/>
    <property type="evidence" value="ECO:0007669"/>
    <property type="project" value="TreeGrafter"/>
</dbReference>
<accession>A0A3A6TRM0</accession>
<name>A0A3A6TRM0_9GAMM</name>
<evidence type="ECO:0000256" key="6">
    <source>
        <dbReference type="ARBA" id="ARBA00023136"/>
    </source>
</evidence>
<dbReference type="Pfam" id="PF00664">
    <property type="entry name" value="ABC_membrane"/>
    <property type="match status" value="1"/>
</dbReference>
<dbReference type="InterPro" id="IPR011527">
    <property type="entry name" value="ABC1_TM_dom"/>
</dbReference>
<dbReference type="CDD" id="cd18551">
    <property type="entry name" value="ABC_6TM_LmrA_like"/>
    <property type="match status" value="1"/>
</dbReference>
<evidence type="ECO:0000313" key="9">
    <source>
        <dbReference type="EMBL" id="RJY10449.1"/>
    </source>
</evidence>
<keyword evidence="5 7" id="KW-1133">Transmembrane helix</keyword>
<keyword evidence="3" id="KW-0547">Nucleotide-binding</keyword>
<dbReference type="CDD" id="cd03228">
    <property type="entry name" value="ABCC_MRP_Like"/>
    <property type="match status" value="1"/>
</dbReference>
<evidence type="ECO:0000313" key="10">
    <source>
        <dbReference type="Proteomes" id="UP000273022"/>
    </source>
</evidence>
<evidence type="ECO:0000256" key="1">
    <source>
        <dbReference type="ARBA" id="ARBA00004651"/>
    </source>
</evidence>
<feature type="transmembrane region" description="Helical" evidence="7">
    <location>
        <begin position="281"/>
        <end position="303"/>
    </location>
</feature>
<dbReference type="PANTHER" id="PTHR43394:SF1">
    <property type="entry name" value="ATP-BINDING CASSETTE SUB-FAMILY B MEMBER 10, MITOCHONDRIAL"/>
    <property type="match status" value="1"/>
</dbReference>
<evidence type="ECO:0000256" key="3">
    <source>
        <dbReference type="ARBA" id="ARBA00022741"/>
    </source>
</evidence>
<organism evidence="9 10">
    <name type="scientific">Parashewanella spongiae</name>
    <dbReference type="NCBI Taxonomy" id="342950"/>
    <lineage>
        <taxon>Bacteria</taxon>
        <taxon>Pseudomonadati</taxon>
        <taxon>Pseudomonadota</taxon>
        <taxon>Gammaproteobacteria</taxon>
        <taxon>Alteromonadales</taxon>
        <taxon>Shewanellaceae</taxon>
        <taxon>Parashewanella</taxon>
    </lineage>
</organism>
<keyword evidence="2 7" id="KW-0812">Transmembrane</keyword>
<dbReference type="InterPro" id="IPR039421">
    <property type="entry name" value="Type_1_exporter"/>
</dbReference>
<dbReference type="InterPro" id="IPR027417">
    <property type="entry name" value="P-loop_NTPase"/>
</dbReference>
<dbReference type="SUPFAM" id="SSF90123">
    <property type="entry name" value="ABC transporter transmembrane region"/>
    <property type="match status" value="1"/>
</dbReference>
<keyword evidence="6 7" id="KW-0472">Membrane</keyword>
<dbReference type="PROSITE" id="PS50929">
    <property type="entry name" value="ABC_TM1F"/>
    <property type="match status" value="1"/>
</dbReference>
<evidence type="ECO:0000256" key="4">
    <source>
        <dbReference type="ARBA" id="ARBA00022840"/>
    </source>
</evidence>
<dbReference type="GO" id="GO:0005524">
    <property type="term" value="F:ATP binding"/>
    <property type="evidence" value="ECO:0007669"/>
    <property type="project" value="UniProtKB-KW"/>
</dbReference>
<feature type="transmembrane region" description="Helical" evidence="7">
    <location>
        <begin position="245"/>
        <end position="269"/>
    </location>
</feature>
<feature type="transmembrane region" description="Helical" evidence="7">
    <location>
        <begin position="164"/>
        <end position="184"/>
    </location>
</feature>
<keyword evidence="4 9" id="KW-0067">ATP-binding</keyword>
<keyword evidence="10" id="KW-1185">Reference proteome</keyword>
<dbReference type="PROSITE" id="PS00211">
    <property type="entry name" value="ABC_TRANSPORTER_1"/>
    <property type="match status" value="1"/>
</dbReference>
<dbReference type="EMBL" id="QYYH01000104">
    <property type="protein sequence ID" value="RJY10449.1"/>
    <property type="molecule type" value="Genomic_DNA"/>
</dbReference>
<dbReference type="PANTHER" id="PTHR43394">
    <property type="entry name" value="ATP-DEPENDENT PERMEASE MDL1, MITOCHONDRIAL"/>
    <property type="match status" value="1"/>
</dbReference>
<comment type="subcellular location">
    <subcellularLocation>
        <location evidence="1">Cell membrane</location>
        <topology evidence="1">Multi-pass membrane protein</topology>
    </subcellularLocation>
</comment>
<dbReference type="GO" id="GO:0016887">
    <property type="term" value="F:ATP hydrolysis activity"/>
    <property type="evidence" value="ECO:0007669"/>
    <property type="project" value="InterPro"/>
</dbReference>
<dbReference type="RefSeq" id="WP_121854383.1">
    <property type="nucleotide sequence ID" value="NZ_CP037952.1"/>
</dbReference>
<gene>
    <name evidence="9" type="ORF">D5R81_14655</name>
</gene>
<dbReference type="Gene3D" id="3.40.50.300">
    <property type="entry name" value="P-loop containing nucleotide triphosphate hydrolases"/>
    <property type="match status" value="1"/>
</dbReference>
<feature type="domain" description="ABC transmembrane type-1" evidence="8">
    <location>
        <begin position="28"/>
        <end position="305"/>
    </location>
</feature>
<evidence type="ECO:0000256" key="5">
    <source>
        <dbReference type="ARBA" id="ARBA00022989"/>
    </source>
</evidence>
<dbReference type="InterPro" id="IPR017871">
    <property type="entry name" value="ABC_transporter-like_CS"/>
</dbReference>
<dbReference type="Pfam" id="PF00005">
    <property type="entry name" value="ABC_tran"/>
    <property type="match status" value="1"/>
</dbReference>
<dbReference type="Gene3D" id="1.20.1560.10">
    <property type="entry name" value="ABC transporter type 1, transmembrane domain"/>
    <property type="match status" value="1"/>
</dbReference>
<dbReference type="AlphaFoldDB" id="A0A3A6TRM0"/>
<dbReference type="InterPro" id="IPR036640">
    <property type="entry name" value="ABC1_TM_sf"/>
</dbReference>
<evidence type="ECO:0000259" key="8">
    <source>
        <dbReference type="PROSITE" id="PS50929"/>
    </source>
</evidence>
<dbReference type="GO" id="GO:0005886">
    <property type="term" value="C:plasma membrane"/>
    <property type="evidence" value="ECO:0007669"/>
    <property type="project" value="UniProtKB-SubCell"/>
</dbReference>
<dbReference type="OrthoDB" id="9806127at2"/>
<proteinExistence type="predicted"/>